<proteinExistence type="predicted"/>
<comment type="caution">
    <text evidence="1">The sequence shown here is derived from an EMBL/GenBank/DDBJ whole genome shotgun (WGS) entry which is preliminary data.</text>
</comment>
<evidence type="ECO:0000313" key="2">
    <source>
        <dbReference type="Proteomes" id="UP000470470"/>
    </source>
</evidence>
<organism evidence="1 2">
    <name type="scientific">Goekera deserti</name>
    <dbReference type="NCBI Taxonomy" id="2497753"/>
    <lineage>
        <taxon>Bacteria</taxon>
        <taxon>Bacillati</taxon>
        <taxon>Actinomycetota</taxon>
        <taxon>Actinomycetes</taxon>
        <taxon>Geodermatophilales</taxon>
        <taxon>Geodermatophilaceae</taxon>
        <taxon>Goekera</taxon>
    </lineage>
</organism>
<accession>A0A7K3WIV1</accession>
<dbReference type="EMBL" id="JAAGWK010000034">
    <property type="protein sequence ID" value="NEL56374.1"/>
    <property type="molecule type" value="Genomic_DNA"/>
</dbReference>
<dbReference type="Proteomes" id="UP000470470">
    <property type="component" value="Unassembled WGS sequence"/>
</dbReference>
<evidence type="ECO:0000313" key="1">
    <source>
        <dbReference type="EMBL" id="NEL56374.1"/>
    </source>
</evidence>
<protein>
    <submittedName>
        <fullName evidence="1">Uncharacterized protein</fullName>
    </submittedName>
</protein>
<name>A0A7K3WIV1_9ACTN</name>
<sequence length="287" mass="30038">MHPVFDVDAMGLLTRELLRERTADLIARSCAWAVGLSDQPHLQRRHGTQAPSGLTLGQRAAADQPLGSDEAGRLELGEARPGSFQDALNALTPDGALYADRFDSQVLDPFVLDVCVRAAQRVRDTRPGAWVQLLDELGESEDEADLVEVVRAGEWEAPLRTEAEHLVLAALAAVPLMEVEAEGLPLSLVQAAEAMTRGAAPVAAATAPAVEDPAAIEGAVFLAGVALREARLTVPVPPAQADRLLDALLAEGLLPEEVPAVLAHLPVQPATAAEIRATVAVLGGAGS</sequence>
<reference evidence="1 2" key="1">
    <citation type="submission" date="2020-02" db="EMBL/GenBank/DDBJ databases">
        <title>The whole genome sequence of CPCC 205119.</title>
        <authorList>
            <person name="Jiang Z."/>
        </authorList>
    </citation>
    <scope>NUCLEOTIDE SEQUENCE [LARGE SCALE GENOMIC DNA]</scope>
    <source>
        <strain evidence="1 2">CPCC 205119</strain>
    </source>
</reference>
<keyword evidence="2" id="KW-1185">Reference proteome</keyword>
<dbReference type="AlphaFoldDB" id="A0A7K3WIV1"/>
<gene>
    <name evidence="1" type="ORF">G1H19_20605</name>
</gene>